<reference evidence="2 3" key="1">
    <citation type="submission" date="2019-07" db="EMBL/GenBank/DDBJ databases">
        <title>Whole genome shotgun sequence of Lactobacillus rapi NBRC 109618.</title>
        <authorList>
            <person name="Hosoyama A."/>
            <person name="Uohara A."/>
            <person name="Ohji S."/>
            <person name="Ichikawa N."/>
        </authorList>
    </citation>
    <scope>NUCLEOTIDE SEQUENCE [LARGE SCALE GENOMIC DNA]</scope>
    <source>
        <strain evidence="2 3">NBRC 109618</strain>
    </source>
</reference>
<protein>
    <recommendedName>
        <fullName evidence="4">Glycosyltransferase RgtA/B/C/D-like domain-containing protein</fullName>
    </recommendedName>
</protein>
<organism evidence="2 3">
    <name type="scientific">Lentilactobacillus rapi</name>
    <dbReference type="NCBI Taxonomy" id="481723"/>
    <lineage>
        <taxon>Bacteria</taxon>
        <taxon>Bacillati</taxon>
        <taxon>Bacillota</taxon>
        <taxon>Bacilli</taxon>
        <taxon>Lactobacillales</taxon>
        <taxon>Lactobacillaceae</taxon>
        <taxon>Lentilactobacillus</taxon>
    </lineage>
</organism>
<feature type="transmembrane region" description="Helical" evidence="1">
    <location>
        <begin position="95"/>
        <end position="116"/>
    </location>
</feature>
<keyword evidence="1" id="KW-0812">Transmembrane</keyword>
<dbReference type="EMBL" id="BKAM01000003">
    <property type="protein sequence ID" value="GEP71791.1"/>
    <property type="molecule type" value="Genomic_DNA"/>
</dbReference>
<evidence type="ECO:0000313" key="2">
    <source>
        <dbReference type="EMBL" id="GEP71791.1"/>
    </source>
</evidence>
<dbReference type="OrthoDB" id="129479at2"/>
<name>A0A512PKT8_9LACO</name>
<accession>A0A512PKT8</accession>
<feature type="transmembrane region" description="Helical" evidence="1">
    <location>
        <begin position="348"/>
        <end position="369"/>
    </location>
</feature>
<sequence length="449" mass="50778">MLSQNGLYRLSTHGSVYFNYVIEKFGIMQFYNENAVPIYSSQFLFVKAAIALNKVFASSRVFDIRFLGVVYYVFFLGAIYLLTRGLTASHRNVRNYVLALIIVFVFADTAFTIPFNSFYPEAGTYILMLYCSGLFLLITRKLVKHHRLTTIAFFAASLLLIAVDYHNVPLTLGLLIMACGLLFVFKGRLAQVYVVIGMLALIGMGAFVHQTVATRYQSLNRYQAFTHGVLQTTEPSLKVTAGGIDSQYALMKDNDYYPNTYSAILPDSKYVHRHLINKLNAAWITGYYFNHFSQFLRLLDDAAKNVMQIRIQSVGNYDAAAGKLPRAKTQYFSGYSLLMQSFYPRKCAFNLLVMAALLVVYTIGMVNSFRHRNIEGVLKFFLVLGLSTVVILLPIIDIVSYGTYNLSRNMFPVAVSLSLAWILLIADWMNHRLWGMPAKSDHPGEKTAK</sequence>
<keyword evidence="1" id="KW-0472">Membrane</keyword>
<gene>
    <name evidence="2" type="ORF">LRA02_06590</name>
</gene>
<feature type="transmembrane region" description="Helical" evidence="1">
    <location>
        <begin position="192"/>
        <end position="212"/>
    </location>
</feature>
<evidence type="ECO:0000313" key="3">
    <source>
        <dbReference type="Proteomes" id="UP000321569"/>
    </source>
</evidence>
<evidence type="ECO:0008006" key="4">
    <source>
        <dbReference type="Google" id="ProtNLM"/>
    </source>
</evidence>
<feature type="transmembrane region" description="Helical" evidence="1">
    <location>
        <begin position="64"/>
        <end position="83"/>
    </location>
</feature>
<evidence type="ECO:0000256" key="1">
    <source>
        <dbReference type="SAM" id="Phobius"/>
    </source>
</evidence>
<feature type="transmembrane region" description="Helical" evidence="1">
    <location>
        <begin position="410"/>
        <end position="429"/>
    </location>
</feature>
<proteinExistence type="predicted"/>
<feature type="transmembrane region" description="Helical" evidence="1">
    <location>
        <begin position="122"/>
        <end position="139"/>
    </location>
</feature>
<comment type="caution">
    <text evidence="2">The sequence shown here is derived from an EMBL/GenBank/DDBJ whole genome shotgun (WGS) entry which is preliminary data.</text>
</comment>
<keyword evidence="1" id="KW-1133">Transmembrane helix</keyword>
<feature type="transmembrane region" description="Helical" evidence="1">
    <location>
        <begin position="381"/>
        <end position="404"/>
    </location>
</feature>
<feature type="transmembrane region" description="Helical" evidence="1">
    <location>
        <begin position="146"/>
        <end position="163"/>
    </location>
</feature>
<dbReference type="AlphaFoldDB" id="A0A512PKT8"/>
<feature type="transmembrane region" description="Helical" evidence="1">
    <location>
        <begin position="169"/>
        <end position="185"/>
    </location>
</feature>
<dbReference type="STRING" id="1423795.FD12_GL000731"/>
<dbReference type="Proteomes" id="UP000321569">
    <property type="component" value="Unassembled WGS sequence"/>
</dbReference>